<dbReference type="Gene3D" id="3.40.50.10140">
    <property type="entry name" value="Toll/interleukin-1 receptor homology (TIR) domain"/>
    <property type="match status" value="1"/>
</dbReference>
<keyword evidence="11" id="KW-0675">Receptor</keyword>
<protein>
    <recommendedName>
        <fullName evidence="14">TIR domain-containing protein</fullName>
    </recommendedName>
</protein>
<evidence type="ECO:0000256" key="2">
    <source>
        <dbReference type="ARBA" id="ARBA00009634"/>
    </source>
</evidence>
<evidence type="ECO:0000259" key="14">
    <source>
        <dbReference type="SMART" id="SM00255"/>
    </source>
</evidence>
<keyword evidence="9 13" id="KW-1133">Transmembrane helix</keyword>
<proteinExistence type="inferred from homology"/>
<reference evidence="15" key="2">
    <citation type="submission" date="2022-10" db="EMBL/GenBank/DDBJ databases">
        <authorList>
            <consortium name="ENA_rothamsted_submissions"/>
            <consortium name="culmorum"/>
            <person name="King R."/>
        </authorList>
    </citation>
    <scope>NUCLEOTIDE SEQUENCE</scope>
</reference>
<dbReference type="SUPFAM" id="SSF52200">
    <property type="entry name" value="Toll/Interleukin receptor TIR domain"/>
    <property type="match status" value="1"/>
</dbReference>
<dbReference type="GO" id="GO:0038023">
    <property type="term" value="F:signaling receptor activity"/>
    <property type="evidence" value="ECO:0007669"/>
    <property type="project" value="TreeGrafter"/>
</dbReference>
<keyword evidence="7" id="KW-0677">Repeat</keyword>
<organism evidence="15 16">
    <name type="scientific">Diatraea saccharalis</name>
    <name type="common">sugarcane borer</name>
    <dbReference type="NCBI Taxonomy" id="40085"/>
    <lineage>
        <taxon>Eukaryota</taxon>
        <taxon>Metazoa</taxon>
        <taxon>Ecdysozoa</taxon>
        <taxon>Arthropoda</taxon>
        <taxon>Hexapoda</taxon>
        <taxon>Insecta</taxon>
        <taxon>Pterygota</taxon>
        <taxon>Neoptera</taxon>
        <taxon>Endopterygota</taxon>
        <taxon>Lepidoptera</taxon>
        <taxon>Glossata</taxon>
        <taxon>Ditrysia</taxon>
        <taxon>Pyraloidea</taxon>
        <taxon>Crambidae</taxon>
        <taxon>Crambinae</taxon>
        <taxon>Diatraea</taxon>
    </lineage>
</organism>
<dbReference type="InterPro" id="IPR003591">
    <property type="entry name" value="Leu-rich_rpt_typical-subtyp"/>
</dbReference>
<evidence type="ECO:0000256" key="8">
    <source>
        <dbReference type="ARBA" id="ARBA00022859"/>
    </source>
</evidence>
<name>A0A9N9RDK7_9NEOP</name>
<evidence type="ECO:0000256" key="9">
    <source>
        <dbReference type="ARBA" id="ARBA00022989"/>
    </source>
</evidence>
<feature type="transmembrane region" description="Helical" evidence="13">
    <location>
        <begin position="365"/>
        <end position="384"/>
    </location>
</feature>
<keyword evidence="4" id="KW-0433">Leucine-rich repeat</keyword>
<dbReference type="InterPro" id="IPR000157">
    <property type="entry name" value="TIR_dom"/>
</dbReference>
<dbReference type="Pfam" id="PF13855">
    <property type="entry name" value="LRR_8"/>
    <property type="match status" value="2"/>
</dbReference>
<dbReference type="GO" id="GO:0045087">
    <property type="term" value="P:innate immune response"/>
    <property type="evidence" value="ECO:0007669"/>
    <property type="project" value="UniProtKB-KW"/>
</dbReference>
<evidence type="ECO:0000256" key="4">
    <source>
        <dbReference type="ARBA" id="ARBA00022614"/>
    </source>
</evidence>
<dbReference type="InterPro" id="IPR035897">
    <property type="entry name" value="Toll_tir_struct_dom_sf"/>
</dbReference>
<dbReference type="Pfam" id="PF13676">
    <property type="entry name" value="TIR_2"/>
    <property type="match status" value="1"/>
</dbReference>
<accession>A0A9N9RDK7</accession>
<evidence type="ECO:0000256" key="10">
    <source>
        <dbReference type="ARBA" id="ARBA00023136"/>
    </source>
</evidence>
<dbReference type="Gene3D" id="3.80.10.10">
    <property type="entry name" value="Ribonuclease Inhibitor"/>
    <property type="match status" value="2"/>
</dbReference>
<keyword evidence="8" id="KW-0391">Immunity</keyword>
<evidence type="ECO:0000256" key="6">
    <source>
        <dbReference type="ARBA" id="ARBA00022729"/>
    </source>
</evidence>
<feature type="domain" description="TIR" evidence="14">
    <location>
        <begin position="417"/>
        <end position="558"/>
    </location>
</feature>
<keyword evidence="6" id="KW-0732">Signal</keyword>
<dbReference type="GO" id="GO:0007165">
    <property type="term" value="P:signal transduction"/>
    <property type="evidence" value="ECO:0007669"/>
    <property type="project" value="InterPro"/>
</dbReference>
<keyword evidence="16" id="KW-1185">Reference proteome</keyword>
<evidence type="ECO:0000313" key="15">
    <source>
        <dbReference type="EMBL" id="CAG9794556.1"/>
    </source>
</evidence>
<evidence type="ECO:0000256" key="12">
    <source>
        <dbReference type="ARBA" id="ARBA00023180"/>
    </source>
</evidence>
<dbReference type="PANTHER" id="PTHR24365:SF530">
    <property type="entry name" value="MSTPROX-RELATED"/>
    <property type="match status" value="1"/>
</dbReference>
<keyword evidence="12" id="KW-0325">Glycoprotein</keyword>
<dbReference type="SMART" id="SM00369">
    <property type="entry name" value="LRR_TYP"/>
    <property type="match status" value="4"/>
</dbReference>
<gene>
    <name evidence="15" type="ORF">DIATSA_LOCUS11921</name>
</gene>
<dbReference type="InterPro" id="IPR001611">
    <property type="entry name" value="Leu-rich_rpt"/>
</dbReference>
<dbReference type="Proteomes" id="UP001153714">
    <property type="component" value="Chromosome 6"/>
</dbReference>
<keyword evidence="3" id="KW-0399">Innate immunity</keyword>
<keyword evidence="5 13" id="KW-0812">Transmembrane</keyword>
<evidence type="ECO:0000256" key="5">
    <source>
        <dbReference type="ARBA" id="ARBA00022692"/>
    </source>
</evidence>
<dbReference type="SUPFAM" id="SSF52058">
    <property type="entry name" value="L domain-like"/>
    <property type="match status" value="1"/>
</dbReference>
<dbReference type="InterPro" id="IPR032675">
    <property type="entry name" value="LRR_dom_sf"/>
</dbReference>
<dbReference type="FunFam" id="3.40.50.10140:FF:000001">
    <property type="entry name" value="Toll-like receptor 2"/>
    <property type="match status" value="1"/>
</dbReference>
<keyword evidence="10 13" id="KW-0472">Membrane</keyword>
<dbReference type="SMART" id="SM00255">
    <property type="entry name" value="TIR"/>
    <property type="match status" value="1"/>
</dbReference>
<dbReference type="GO" id="GO:0005886">
    <property type="term" value="C:plasma membrane"/>
    <property type="evidence" value="ECO:0007669"/>
    <property type="project" value="TreeGrafter"/>
</dbReference>
<evidence type="ECO:0000256" key="1">
    <source>
        <dbReference type="ARBA" id="ARBA00004479"/>
    </source>
</evidence>
<dbReference type="AlphaFoldDB" id="A0A9N9RDK7"/>
<dbReference type="PANTHER" id="PTHR24365">
    <property type="entry name" value="TOLL-LIKE RECEPTOR"/>
    <property type="match status" value="1"/>
</dbReference>
<reference evidence="15" key="1">
    <citation type="submission" date="2021-12" db="EMBL/GenBank/DDBJ databases">
        <authorList>
            <person name="King R."/>
        </authorList>
    </citation>
    <scope>NUCLEOTIDE SEQUENCE</scope>
</reference>
<sequence>MRALEALYLSHNSILTIHADAFAGLDNLLHLDLSRNFAFKLIYDPIGITRSMLFEHADVFAPLKSLKSLDFSYTRMNQRNVVAFRNLGKSLERLSLCSVGALRFGENFLRGTSLRILDVSGVSNLLSSFNALHGLESTLEVLYASDIALTTFDVFENFSNLKILKLTRNYITTVRRQTATSLINLKILDLSSNRLNSWFQTIFSNMVSLEVLDLLNNNINIISEEMMDDFANVSYVGLSGNSLVCNCRSNDLIKLAAINELRTTNRPIRSLTNKGGRFSYHIGFDYVNQRLAHRRNISYLCERGFCDNADHLNGIVLLSDYSSATYNCIMTRESKSIPMVRVTGCSEERRSRDLSSQLATGWNKLFILLLLPCLLLPLSLGFVFRRNLRYFCVTLKNSALISMVNKNRIIDDDTIFNYDVFVSYCNEDRAWVLDQLLGHLERHCSISLCLHERDFQVGISILENIVSCMDRSKFILLVISKQFLLSHWCQFEMHLAQHRLLETRREDLILILLEEIPRRFRPNTLHYLMLTKTYIVWPKNKSDQHLFWKRLEKSVEAQKNKRKENVSLA</sequence>
<dbReference type="PRINTS" id="PR01537">
    <property type="entry name" value="INTRLKN1R1F"/>
</dbReference>
<evidence type="ECO:0000256" key="7">
    <source>
        <dbReference type="ARBA" id="ARBA00022737"/>
    </source>
</evidence>
<evidence type="ECO:0000256" key="11">
    <source>
        <dbReference type="ARBA" id="ARBA00023170"/>
    </source>
</evidence>
<dbReference type="OrthoDB" id="1081807at2759"/>
<dbReference type="EMBL" id="OU893337">
    <property type="protein sequence ID" value="CAG9794556.1"/>
    <property type="molecule type" value="Genomic_DNA"/>
</dbReference>
<evidence type="ECO:0000313" key="16">
    <source>
        <dbReference type="Proteomes" id="UP001153714"/>
    </source>
</evidence>
<comment type="similarity">
    <text evidence="2">Belongs to the Toll-like receptor family.</text>
</comment>
<evidence type="ECO:0000256" key="13">
    <source>
        <dbReference type="SAM" id="Phobius"/>
    </source>
</evidence>
<comment type="subcellular location">
    <subcellularLocation>
        <location evidence="1">Membrane</location>
        <topology evidence="1">Single-pass type I membrane protein</topology>
    </subcellularLocation>
</comment>
<evidence type="ECO:0000256" key="3">
    <source>
        <dbReference type="ARBA" id="ARBA00022588"/>
    </source>
</evidence>